<feature type="domain" description="PTS EIIC type-3" evidence="2">
    <location>
        <begin position="1"/>
        <end position="390"/>
    </location>
</feature>
<dbReference type="PANTHER" id="PTHR33989">
    <property type="match status" value="1"/>
</dbReference>
<sequence length="406" mass="46050">MKSKINHVKIAIYKSMRRFFPLALIYSFVTIVNTLFLTPHSFFSETIGLKLYQNTYVNYVSSRLINFNNLVLGLIIGLFAAYLLKELLEEKVEKPFLSSLFQFLTVWFILGSSNLIIDNRFVAQPFWVLLILLAFLFAFASHIVRKWEYQFPMLVWIPIIVLTYVATSFNTWANKFPNIDPNFSWQGLFFKLAGSGPVHLYSVLLWSIIAIIIFSTGFPNPSFLIWPDSSLPSVSDNLNTILKSSTAKIPHLFNLYTVHSPFALFGGVGLLLALACAMVIYLQQNPNPLSKRLLALSFIPLLFDQSLPFVMCFPLIFQPILVIPMILSTLIAELIGASVLYLGWLTPAIYNVPNGTPNLLFGFLASNGDWRYLLIVLVIMIISTSIYYPFVKKIVKGEDDVQKVAQ</sequence>
<dbReference type="AlphaFoldDB" id="G5KDB1"/>
<keyword evidence="1" id="KW-1133">Transmembrane helix</keyword>
<feature type="transmembrane region" description="Helical" evidence="1">
    <location>
        <begin position="198"/>
        <end position="218"/>
    </location>
</feature>
<dbReference type="GO" id="GO:0009401">
    <property type="term" value="P:phosphoenolpyruvate-dependent sugar phosphotransferase system"/>
    <property type="evidence" value="ECO:0007669"/>
    <property type="project" value="InterPro"/>
</dbReference>
<accession>G5KDB1</accession>
<dbReference type="EMBL" id="AEUZ02000001">
    <property type="protein sequence ID" value="EHJ56957.1"/>
    <property type="molecule type" value="Genomic_DNA"/>
</dbReference>
<dbReference type="PROSITE" id="PS51105">
    <property type="entry name" value="PTS_EIIC_TYPE_3"/>
    <property type="match status" value="1"/>
</dbReference>
<reference evidence="3 4" key="1">
    <citation type="journal article" date="2014" name="Int. J. Syst. Evol. Microbiol.">
        <title>Phylogenomics and the dynamic genome evolution of the genus Streptococcus.</title>
        <authorList>
            <consortium name="The Broad Institute Genome Sequencing Platform"/>
            <person name="Richards V.P."/>
            <person name="Palmer S.R."/>
            <person name="Pavinski Bitar P.D."/>
            <person name="Qin X."/>
            <person name="Weinstock G.M."/>
            <person name="Highlander S.K."/>
            <person name="Town C.D."/>
            <person name="Burne R.A."/>
            <person name="Stanhope M.J."/>
        </authorList>
    </citation>
    <scope>NUCLEOTIDE SEQUENCE [LARGE SCALE GENOMIC DNA]</scope>
    <source>
        <strain evidence="3 4">2285-97</strain>
    </source>
</reference>
<dbReference type="eggNOG" id="COG1455">
    <property type="taxonomic scope" value="Bacteria"/>
</dbReference>
<dbReference type="InterPro" id="IPR004501">
    <property type="entry name" value="PTS_EIIC_3"/>
</dbReference>
<feature type="transmembrane region" description="Helical" evidence="1">
    <location>
        <begin position="262"/>
        <end position="282"/>
    </location>
</feature>
<dbReference type="GO" id="GO:0005886">
    <property type="term" value="C:plasma membrane"/>
    <property type="evidence" value="ECO:0007669"/>
    <property type="project" value="TreeGrafter"/>
</dbReference>
<proteinExistence type="predicted"/>
<feature type="transmembrane region" description="Helical" evidence="1">
    <location>
        <begin position="20"/>
        <end position="43"/>
    </location>
</feature>
<evidence type="ECO:0000256" key="1">
    <source>
        <dbReference type="SAM" id="Phobius"/>
    </source>
</evidence>
<keyword evidence="1" id="KW-0812">Transmembrane</keyword>
<organism evidence="3 4">
    <name type="scientific">Streptococcus urinalis 2285-97</name>
    <dbReference type="NCBI Taxonomy" id="764291"/>
    <lineage>
        <taxon>Bacteria</taxon>
        <taxon>Bacillati</taxon>
        <taxon>Bacillota</taxon>
        <taxon>Bacilli</taxon>
        <taxon>Lactobacillales</taxon>
        <taxon>Streptococcaceae</taxon>
        <taxon>Streptococcus</taxon>
    </lineage>
</organism>
<dbReference type="STRING" id="764291.STRUR_1859"/>
<feature type="transmembrane region" description="Helical" evidence="1">
    <location>
        <begin position="370"/>
        <end position="390"/>
    </location>
</feature>
<protein>
    <submittedName>
        <fullName evidence="3">Membrane protein</fullName>
    </submittedName>
</protein>
<dbReference type="GO" id="GO:0008982">
    <property type="term" value="F:protein-N(PI)-phosphohistidine-sugar phosphotransferase activity"/>
    <property type="evidence" value="ECO:0007669"/>
    <property type="project" value="InterPro"/>
</dbReference>
<feature type="transmembrane region" description="Helical" evidence="1">
    <location>
        <begin position="123"/>
        <end position="141"/>
    </location>
</feature>
<comment type="caution">
    <text evidence="3">The sequence shown here is derived from an EMBL/GenBank/DDBJ whole genome shotgun (WGS) entry which is preliminary data.</text>
</comment>
<feature type="transmembrane region" description="Helical" evidence="1">
    <location>
        <begin position="96"/>
        <end position="117"/>
    </location>
</feature>
<feature type="transmembrane region" description="Helical" evidence="1">
    <location>
        <begin position="329"/>
        <end position="350"/>
    </location>
</feature>
<dbReference type="GO" id="GO:1902815">
    <property type="term" value="P:N,N'-diacetylchitobiose import"/>
    <property type="evidence" value="ECO:0007669"/>
    <property type="project" value="TreeGrafter"/>
</dbReference>
<feature type="transmembrane region" description="Helical" evidence="1">
    <location>
        <begin position="294"/>
        <end position="317"/>
    </location>
</feature>
<evidence type="ECO:0000313" key="4">
    <source>
        <dbReference type="Proteomes" id="UP000005388"/>
    </source>
</evidence>
<name>G5KDB1_9STRE</name>
<feature type="transmembrane region" description="Helical" evidence="1">
    <location>
        <begin position="153"/>
        <end position="173"/>
    </location>
</feature>
<keyword evidence="4" id="KW-1185">Reference proteome</keyword>
<keyword evidence="1" id="KW-0472">Membrane</keyword>
<evidence type="ECO:0000259" key="2">
    <source>
        <dbReference type="PROSITE" id="PS51105"/>
    </source>
</evidence>
<feature type="transmembrane region" description="Helical" evidence="1">
    <location>
        <begin position="63"/>
        <end position="84"/>
    </location>
</feature>
<gene>
    <name evidence="3" type="ORF">STRUR_1859</name>
</gene>
<dbReference type="PANTHER" id="PTHR33989:SF4">
    <property type="entry name" value="PTS SYSTEM N,N'-DIACETYLCHITOBIOSE-SPECIFIC EIIC COMPONENT"/>
    <property type="match status" value="1"/>
</dbReference>
<dbReference type="RefSeq" id="WP_006739693.1">
    <property type="nucleotide sequence ID" value="NZ_AEUZ02000001.1"/>
</dbReference>
<dbReference type="InterPro" id="IPR051088">
    <property type="entry name" value="PTS_Sugar-EIIC/EIIB"/>
</dbReference>
<dbReference type="Proteomes" id="UP000005388">
    <property type="component" value="Unassembled WGS sequence"/>
</dbReference>
<evidence type="ECO:0000313" key="3">
    <source>
        <dbReference type="EMBL" id="EHJ56957.1"/>
    </source>
</evidence>